<dbReference type="InterPro" id="IPR013325">
    <property type="entry name" value="RNA_pol_sigma_r2"/>
</dbReference>
<evidence type="ECO:0000256" key="5">
    <source>
        <dbReference type="ARBA" id="ARBA00023163"/>
    </source>
</evidence>
<sequence>MEEPATTGTGDAALISRVRDGDVSAYATLYERHVAAARGLARHLTGGSDAAAAEDAVQDAFAKVLGVLRRGAGPDTGFRPYLLTAVRRAVYDRRRADRRVHRTDRIEEFDEGVPFEDPALAELERSMIVQAYRSLPDRWQEVLWHTEVEGAKPADVAPLLGLTANGAAALAYRAREGLRQAYLQMHVAGLGDTRRECRPTLERLGSFVRGALAARESRRIQRHLDGCADCKALHAELADINTALREGLGPLVLGTASGVALASKGGLFTWLRHLPKRQQQALAGGGAVAVAAAVAAVAAAMMLVSDRQPIRPAHD</sequence>
<evidence type="ECO:0000313" key="9">
    <source>
        <dbReference type="EMBL" id="KAB2358410.1"/>
    </source>
</evidence>
<keyword evidence="6" id="KW-1133">Transmembrane helix</keyword>
<keyword evidence="6" id="KW-0812">Transmembrane</keyword>
<dbReference type="RefSeq" id="WP_151546904.1">
    <property type="nucleotide sequence ID" value="NZ_WBMR01000343.1"/>
</dbReference>
<keyword evidence="4" id="KW-0238">DNA-binding</keyword>
<feature type="transmembrane region" description="Helical" evidence="6">
    <location>
        <begin position="281"/>
        <end position="304"/>
    </location>
</feature>
<dbReference type="Proteomes" id="UP000483004">
    <property type="component" value="Unassembled WGS sequence"/>
</dbReference>
<gene>
    <name evidence="9" type="ORF">F9B16_47760</name>
</gene>
<proteinExistence type="inferred from homology"/>
<evidence type="ECO:0000256" key="4">
    <source>
        <dbReference type="ARBA" id="ARBA00023125"/>
    </source>
</evidence>
<keyword evidence="3" id="KW-0731">Sigma factor</keyword>
<dbReference type="PANTHER" id="PTHR43133">
    <property type="entry name" value="RNA POLYMERASE ECF-TYPE SIGMA FACTO"/>
    <property type="match status" value="1"/>
</dbReference>
<evidence type="ECO:0000259" key="8">
    <source>
        <dbReference type="Pfam" id="PF13490"/>
    </source>
</evidence>
<dbReference type="GO" id="GO:0016987">
    <property type="term" value="F:sigma factor activity"/>
    <property type="evidence" value="ECO:0007669"/>
    <property type="project" value="UniProtKB-KW"/>
</dbReference>
<evidence type="ECO:0000256" key="1">
    <source>
        <dbReference type="ARBA" id="ARBA00010641"/>
    </source>
</evidence>
<accession>A0A6L3VJN8</accession>
<keyword evidence="5" id="KW-0804">Transcription</keyword>
<comment type="caution">
    <text evidence="9">The sequence shown here is derived from an EMBL/GenBank/DDBJ whole genome shotgun (WGS) entry which is preliminary data.</text>
</comment>
<organism evidence="9 10">
    <name type="scientific">Actinomadura montaniterrae</name>
    <dbReference type="NCBI Taxonomy" id="1803903"/>
    <lineage>
        <taxon>Bacteria</taxon>
        <taxon>Bacillati</taxon>
        <taxon>Actinomycetota</taxon>
        <taxon>Actinomycetes</taxon>
        <taxon>Streptosporangiales</taxon>
        <taxon>Thermomonosporaceae</taxon>
        <taxon>Actinomadura</taxon>
    </lineage>
</organism>
<feature type="non-terminal residue" evidence="9">
    <location>
        <position position="315"/>
    </location>
</feature>
<dbReference type="GO" id="GO:0003677">
    <property type="term" value="F:DNA binding"/>
    <property type="evidence" value="ECO:0007669"/>
    <property type="project" value="UniProtKB-KW"/>
</dbReference>
<evidence type="ECO:0000256" key="3">
    <source>
        <dbReference type="ARBA" id="ARBA00023082"/>
    </source>
</evidence>
<dbReference type="GO" id="GO:0006352">
    <property type="term" value="P:DNA-templated transcription initiation"/>
    <property type="evidence" value="ECO:0007669"/>
    <property type="project" value="InterPro"/>
</dbReference>
<dbReference type="InterPro" id="IPR007627">
    <property type="entry name" value="RNA_pol_sigma70_r2"/>
</dbReference>
<dbReference type="PANTHER" id="PTHR43133:SF8">
    <property type="entry name" value="RNA POLYMERASE SIGMA FACTOR HI_1459-RELATED"/>
    <property type="match status" value="1"/>
</dbReference>
<reference evidence="9 10" key="1">
    <citation type="submission" date="2019-09" db="EMBL/GenBank/DDBJ databases">
        <title>Actinomadura physcomitrii sp. nov., a novel actinomycete isolated from moss [Physcomitrium sphaericum (Ludw) Fuernr].</title>
        <authorList>
            <person name="Liu C."/>
            <person name="Zhuang X."/>
        </authorList>
    </citation>
    <scope>NUCLEOTIDE SEQUENCE [LARGE SCALE GENOMIC DNA]</scope>
    <source>
        <strain evidence="9 10">CYP1-1B</strain>
    </source>
</reference>
<dbReference type="Gene3D" id="1.10.10.1320">
    <property type="entry name" value="Anti-sigma factor, zinc-finger domain"/>
    <property type="match status" value="1"/>
</dbReference>
<dbReference type="InterPro" id="IPR036388">
    <property type="entry name" value="WH-like_DNA-bd_sf"/>
</dbReference>
<dbReference type="InterPro" id="IPR041916">
    <property type="entry name" value="Anti_sigma_zinc_sf"/>
</dbReference>
<dbReference type="InterPro" id="IPR013324">
    <property type="entry name" value="RNA_pol_sigma_r3/r4-like"/>
</dbReference>
<dbReference type="EMBL" id="WBMR01000343">
    <property type="protein sequence ID" value="KAB2358410.1"/>
    <property type="molecule type" value="Genomic_DNA"/>
</dbReference>
<keyword evidence="10" id="KW-1185">Reference proteome</keyword>
<dbReference type="Pfam" id="PF04542">
    <property type="entry name" value="Sigma70_r2"/>
    <property type="match status" value="1"/>
</dbReference>
<dbReference type="AlphaFoldDB" id="A0A6L3VJN8"/>
<evidence type="ECO:0000259" key="7">
    <source>
        <dbReference type="Pfam" id="PF04542"/>
    </source>
</evidence>
<dbReference type="InterPro" id="IPR014284">
    <property type="entry name" value="RNA_pol_sigma-70_dom"/>
</dbReference>
<feature type="domain" description="RNA polymerase sigma-70 region 2" evidence="7">
    <location>
        <begin position="29"/>
        <end position="99"/>
    </location>
</feature>
<evidence type="ECO:0000313" key="10">
    <source>
        <dbReference type="Proteomes" id="UP000483004"/>
    </source>
</evidence>
<dbReference type="NCBIfam" id="TIGR02937">
    <property type="entry name" value="sigma70-ECF"/>
    <property type="match status" value="1"/>
</dbReference>
<dbReference type="SUPFAM" id="SSF88659">
    <property type="entry name" value="Sigma3 and sigma4 domains of RNA polymerase sigma factors"/>
    <property type="match status" value="1"/>
</dbReference>
<dbReference type="OrthoDB" id="4990598at2"/>
<keyword evidence="2" id="KW-0805">Transcription regulation</keyword>
<dbReference type="InterPro" id="IPR039425">
    <property type="entry name" value="RNA_pol_sigma-70-like"/>
</dbReference>
<keyword evidence="6" id="KW-0472">Membrane</keyword>
<dbReference type="Gene3D" id="1.10.10.10">
    <property type="entry name" value="Winged helix-like DNA-binding domain superfamily/Winged helix DNA-binding domain"/>
    <property type="match status" value="1"/>
</dbReference>
<dbReference type="SUPFAM" id="SSF88946">
    <property type="entry name" value="Sigma2 domain of RNA polymerase sigma factors"/>
    <property type="match status" value="1"/>
</dbReference>
<dbReference type="InterPro" id="IPR027383">
    <property type="entry name" value="Znf_put"/>
</dbReference>
<evidence type="ECO:0000256" key="2">
    <source>
        <dbReference type="ARBA" id="ARBA00023015"/>
    </source>
</evidence>
<feature type="domain" description="Putative zinc-finger" evidence="8">
    <location>
        <begin position="197"/>
        <end position="230"/>
    </location>
</feature>
<name>A0A6L3VJN8_9ACTN</name>
<comment type="similarity">
    <text evidence="1">Belongs to the sigma-70 factor family. ECF subfamily.</text>
</comment>
<dbReference type="Pfam" id="PF13490">
    <property type="entry name" value="zf-HC2"/>
    <property type="match status" value="1"/>
</dbReference>
<dbReference type="Gene3D" id="1.10.1740.10">
    <property type="match status" value="1"/>
</dbReference>
<evidence type="ECO:0000256" key="6">
    <source>
        <dbReference type="SAM" id="Phobius"/>
    </source>
</evidence>
<protein>
    <submittedName>
        <fullName evidence="9">Sigma-70 family RNA polymerase sigma factor</fullName>
    </submittedName>
</protein>